<dbReference type="PANTHER" id="PTHR43748:SF3">
    <property type="entry name" value="RIBOSE-5-PHOSPHATE ISOMERASE 3, CHLOROPLASTIC-RELATED"/>
    <property type="match status" value="1"/>
</dbReference>
<gene>
    <name evidence="2" type="ORF">LCGC14_3059920</name>
</gene>
<dbReference type="SUPFAM" id="SSF75445">
    <property type="entry name" value="D-ribose-5-phosphate isomerase (RpiA), lid domain"/>
    <property type="match status" value="1"/>
</dbReference>
<dbReference type="InterPro" id="IPR050262">
    <property type="entry name" value="Ribose-5P_isomerase"/>
</dbReference>
<name>A0A0F8WJ62_9ZZZZ</name>
<evidence type="ECO:0000313" key="2">
    <source>
        <dbReference type="EMBL" id="KKK56897.1"/>
    </source>
</evidence>
<dbReference type="Gene3D" id="3.30.70.260">
    <property type="match status" value="1"/>
</dbReference>
<organism evidence="2">
    <name type="scientific">marine sediment metagenome</name>
    <dbReference type="NCBI Taxonomy" id="412755"/>
    <lineage>
        <taxon>unclassified sequences</taxon>
        <taxon>metagenomes</taxon>
        <taxon>ecological metagenomes</taxon>
    </lineage>
</organism>
<proteinExistence type="predicted"/>
<dbReference type="GO" id="GO:0004751">
    <property type="term" value="F:ribose-5-phosphate isomerase activity"/>
    <property type="evidence" value="ECO:0007669"/>
    <property type="project" value="InterPro"/>
</dbReference>
<dbReference type="InterPro" id="IPR004788">
    <property type="entry name" value="Ribose5P_isomerase_type_A"/>
</dbReference>
<dbReference type="AlphaFoldDB" id="A0A0F8WJ62"/>
<dbReference type="GO" id="GO:0009052">
    <property type="term" value="P:pentose-phosphate shunt, non-oxidative branch"/>
    <property type="evidence" value="ECO:0007669"/>
    <property type="project" value="InterPro"/>
</dbReference>
<dbReference type="EMBL" id="LAZR01064762">
    <property type="protein sequence ID" value="KKK56897.1"/>
    <property type="molecule type" value="Genomic_DNA"/>
</dbReference>
<evidence type="ECO:0000256" key="1">
    <source>
        <dbReference type="ARBA" id="ARBA00004921"/>
    </source>
</evidence>
<reference evidence="2" key="1">
    <citation type="journal article" date="2015" name="Nature">
        <title>Complex archaea that bridge the gap between prokaryotes and eukaryotes.</title>
        <authorList>
            <person name="Spang A."/>
            <person name="Saw J.H."/>
            <person name="Jorgensen S.L."/>
            <person name="Zaremba-Niedzwiedzka K."/>
            <person name="Martijn J."/>
            <person name="Lind A.E."/>
            <person name="van Eijk R."/>
            <person name="Schleper C."/>
            <person name="Guy L."/>
            <person name="Ettema T.J."/>
        </authorList>
    </citation>
    <scope>NUCLEOTIDE SEQUENCE</scope>
</reference>
<dbReference type="Pfam" id="PF06026">
    <property type="entry name" value="Rib_5-P_isom_A"/>
    <property type="match status" value="1"/>
</dbReference>
<accession>A0A0F8WJ62</accession>
<protein>
    <submittedName>
        <fullName evidence="2">Uncharacterized protein</fullName>
    </submittedName>
</protein>
<dbReference type="PANTHER" id="PTHR43748">
    <property type="entry name" value="RIBOSE-5-PHOSPHATE ISOMERASE 3, CHLOROPLASTIC-RELATED"/>
    <property type="match status" value="1"/>
</dbReference>
<sequence>MRYHYWHLHHWRILASNGVLRVLQQVHFLLTDNKNYILDLKLSHLLDDPDLAHKNIISIPGVIETGLFIDLADTVIVANEKAELEFIS</sequence>
<comment type="pathway">
    <text evidence="1">Carbohydrate degradation.</text>
</comment>
<comment type="caution">
    <text evidence="2">The sequence shown here is derived from an EMBL/GenBank/DDBJ whole genome shotgun (WGS) entry which is preliminary data.</text>
</comment>